<evidence type="ECO:0000313" key="3">
    <source>
        <dbReference type="Proteomes" id="UP001427805"/>
    </source>
</evidence>
<evidence type="ECO:0000256" key="1">
    <source>
        <dbReference type="SAM" id="Phobius"/>
    </source>
</evidence>
<dbReference type="Proteomes" id="UP001427805">
    <property type="component" value="Unassembled WGS sequence"/>
</dbReference>
<reference evidence="2 3" key="1">
    <citation type="submission" date="2024-05" db="EMBL/GenBank/DDBJ databases">
        <title>Sphingomonas sp. HF-S3 16S ribosomal RNA gene Genome sequencing and assembly.</title>
        <authorList>
            <person name="Lee H."/>
        </authorList>
    </citation>
    <scope>NUCLEOTIDE SEQUENCE [LARGE SCALE GENOMIC DNA]</scope>
    <source>
        <strain evidence="2 3">HF-S3</strain>
    </source>
</reference>
<protein>
    <recommendedName>
        <fullName evidence="4">DUF1206 domain-containing protein</fullName>
    </recommendedName>
</protein>
<dbReference type="EMBL" id="JBDIZK010000018">
    <property type="protein sequence ID" value="MEN3749843.1"/>
    <property type="molecule type" value="Genomic_DNA"/>
</dbReference>
<sequence>MKGGASATTYLGTALAAALYWLGAAWLCFSIAGADPIDAVTASVSASQRVAVAGVLLLFVIGFALIGRAWHQRRRGIDG</sequence>
<accession>A0ABV0BE73</accession>
<keyword evidence="1" id="KW-1133">Transmembrane helix</keyword>
<name>A0ABV0BE73_9SPHN</name>
<keyword evidence="1" id="KW-0472">Membrane</keyword>
<dbReference type="RefSeq" id="WP_346248894.1">
    <property type="nucleotide sequence ID" value="NZ_JBDIZK010000018.1"/>
</dbReference>
<keyword evidence="1" id="KW-0812">Transmembrane</keyword>
<keyword evidence="3" id="KW-1185">Reference proteome</keyword>
<gene>
    <name evidence="2" type="ORF">TPR58_21910</name>
</gene>
<evidence type="ECO:0008006" key="4">
    <source>
        <dbReference type="Google" id="ProtNLM"/>
    </source>
</evidence>
<comment type="caution">
    <text evidence="2">The sequence shown here is derived from an EMBL/GenBank/DDBJ whole genome shotgun (WGS) entry which is preliminary data.</text>
</comment>
<feature type="transmembrane region" description="Helical" evidence="1">
    <location>
        <begin position="50"/>
        <end position="70"/>
    </location>
</feature>
<evidence type="ECO:0000313" key="2">
    <source>
        <dbReference type="EMBL" id="MEN3749843.1"/>
    </source>
</evidence>
<organism evidence="2 3">
    <name type="scientific">Sphingomonas rustica</name>
    <dbReference type="NCBI Taxonomy" id="3103142"/>
    <lineage>
        <taxon>Bacteria</taxon>
        <taxon>Pseudomonadati</taxon>
        <taxon>Pseudomonadota</taxon>
        <taxon>Alphaproteobacteria</taxon>
        <taxon>Sphingomonadales</taxon>
        <taxon>Sphingomonadaceae</taxon>
        <taxon>Sphingomonas</taxon>
    </lineage>
</organism>
<proteinExistence type="predicted"/>